<accession>A0A1E4T851</accession>
<dbReference type="GO" id="GO:0009231">
    <property type="term" value="P:riboflavin biosynthetic process"/>
    <property type="evidence" value="ECO:0007669"/>
    <property type="project" value="InterPro"/>
</dbReference>
<evidence type="ECO:0000259" key="12">
    <source>
        <dbReference type="SMART" id="SM00904"/>
    </source>
</evidence>
<evidence type="ECO:0000256" key="5">
    <source>
        <dbReference type="ARBA" id="ARBA00017394"/>
    </source>
</evidence>
<evidence type="ECO:0000256" key="4">
    <source>
        <dbReference type="ARBA" id="ARBA00012105"/>
    </source>
</evidence>
<evidence type="ECO:0000313" key="14">
    <source>
        <dbReference type="Proteomes" id="UP000094801"/>
    </source>
</evidence>
<dbReference type="SMART" id="SM00904">
    <property type="entry name" value="Flavokinase"/>
    <property type="match status" value="1"/>
</dbReference>
<protein>
    <recommendedName>
        <fullName evidence="5">Riboflavin kinase</fullName>
        <ecNumber evidence="4">2.7.1.26</ecNumber>
    </recommendedName>
    <alternativeName>
        <fullName evidence="11">Flavin mononucleotide kinase 1</fullName>
    </alternativeName>
</protein>
<dbReference type="InterPro" id="IPR023468">
    <property type="entry name" value="Riboflavin_kinase"/>
</dbReference>
<feature type="domain" description="Riboflavin kinase" evidence="12">
    <location>
        <begin position="16"/>
        <end position="174"/>
    </location>
</feature>
<dbReference type="PANTHER" id="PTHR22749">
    <property type="entry name" value="RIBOFLAVIN KINASE/FMN ADENYLYLTRANSFERASE"/>
    <property type="match status" value="1"/>
</dbReference>
<dbReference type="GO" id="GO:0005524">
    <property type="term" value="F:ATP binding"/>
    <property type="evidence" value="ECO:0007669"/>
    <property type="project" value="UniProtKB-KW"/>
</dbReference>
<organism evidence="13 14">
    <name type="scientific">[Candida] arabinofermentans NRRL YB-2248</name>
    <dbReference type="NCBI Taxonomy" id="983967"/>
    <lineage>
        <taxon>Eukaryota</taxon>
        <taxon>Fungi</taxon>
        <taxon>Dikarya</taxon>
        <taxon>Ascomycota</taxon>
        <taxon>Saccharomycotina</taxon>
        <taxon>Pichiomycetes</taxon>
        <taxon>Pichiales</taxon>
        <taxon>Pichiaceae</taxon>
        <taxon>Ogataea</taxon>
        <taxon>Ogataea/Candida clade</taxon>
    </lineage>
</organism>
<evidence type="ECO:0000256" key="7">
    <source>
        <dbReference type="ARBA" id="ARBA00022643"/>
    </source>
</evidence>
<keyword evidence="8" id="KW-0808">Transferase</keyword>
<keyword evidence="6" id="KW-0285">Flavoprotein</keyword>
<comment type="similarity">
    <text evidence="3">Belongs to the flavokinase family.</text>
</comment>
<dbReference type="InterPro" id="IPR023465">
    <property type="entry name" value="Riboflavin_kinase_dom_sf"/>
</dbReference>
<evidence type="ECO:0000256" key="10">
    <source>
        <dbReference type="ARBA" id="ARBA00022840"/>
    </source>
</evidence>
<comment type="pathway">
    <text evidence="2">Cofactor biosynthesis; FMN biosynthesis; FMN from riboflavin (ATP route): step 1/1.</text>
</comment>
<sequence length="186" mass="21140">MTRPEIPKKPVPPYPILIRDTRVVAGFGRGSSEIGIPTANIPIEDTPELETLPTGVYFGFIKLNKPSPSVTPEPEIKKRLDGKSEIEFTYGQNLQPKDLSILPMVMSLGWNPFFKNEKKACEIHIMHDFKSDFYGCSLSFNILGYLRPELDYVSVELLIKDIQTDIKIALDHLKLEEYNSCKKQLI</sequence>
<keyword evidence="14" id="KW-1185">Reference proteome</keyword>
<reference evidence="14" key="1">
    <citation type="submission" date="2016-04" db="EMBL/GenBank/DDBJ databases">
        <title>Comparative genomics of biotechnologically important yeasts.</title>
        <authorList>
            <consortium name="DOE Joint Genome Institute"/>
            <person name="Riley R."/>
            <person name="Haridas S."/>
            <person name="Wolfe K.H."/>
            <person name="Lopes M.R."/>
            <person name="Hittinger C.T."/>
            <person name="Goker M."/>
            <person name="Salamov A."/>
            <person name="Wisecaver J."/>
            <person name="Long T.M."/>
            <person name="Aerts A.L."/>
            <person name="Barry K."/>
            <person name="Choi C."/>
            <person name="Clum A."/>
            <person name="Coughlan A.Y."/>
            <person name="Deshpande S."/>
            <person name="Douglass A.P."/>
            <person name="Hanson S.J."/>
            <person name="Klenk H.-P."/>
            <person name="Labutti K."/>
            <person name="Lapidus A."/>
            <person name="Lindquist E."/>
            <person name="Lipzen A."/>
            <person name="Meier-Kolthoff J.P."/>
            <person name="Ohm R.A."/>
            <person name="Otillar R.P."/>
            <person name="Pangilinan J."/>
            <person name="Peng Y."/>
            <person name="Rokas A."/>
            <person name="Rosa C.A."/>
            <person name="Scheuner C."/>
            <person name="Sibirny A.A."/>
            <person name="Slot J.C."/>
            <person name="Stielow J.B."/>
            <person name="Sun H."/>
            <person name="Kurtzman C.P."/>
            <person name="Blackwell M."/>
            <person name="Grigoriev I.V."/>
            <person name="Jeffries T.W."/>
        </authorList>
    </citation>
    <scope>NUCLEOTIDE SEQUENCE [LARGE SCALE GENOMIC DNA]</scope>
    <source>
        <strain evidence="14">NRRL YB-2248</strain>
    </source>
</reference>
<evidence type="ECO:0000256" key="11">
    <source>
        <dbReference type="ARBA" id="ARBA00029960"/>
    </source>
</evidence>
<evidence type="ECO:0000256" key="6">
    <source>
        <dbReference type="ARBA" id="ARBA00022630"/>
    </source>
</evidence>
<evidence type="ECO:0000256" key="3">
    <source>
        <dbReference type="ARBA" id="ARBA00010108"/>
    </source>
</evidence>
<keyword evidence="9" id="KW-0547">Nucleotide-binding</keyword>
<dbReference type="OrthoDB" id="276388at2759"/>
<evidence type="ECO:0000256" key="2">
    <source>
        <dbReference type="ARBA" id="ARBA00005201"/>
    </source>
</evidence>
<dbReference type="PANTHER" id="PTHR22749:SF6">
    <property type="entry name" value="RIBOFLAVIN KINASE"/>
    <property type="match status" value="1"/>
</dbReference>
<evidence type="ECO:0000256" key="1">
    <source>
        <dbReference type="ARBA" id="ARBA00003572"/>
    </source>
</evidence>
<dbReference type="InterPro" id="IPR015865">
    <property type="entry name" value="Riboflavin_kinase_bac/euk"/>
</dbReference>
<dbReference type="GO" id="GO:0009398">
    <property type="term" value="P:FMN biosynthetic process"/>
    <property type="evidence" value="ECO:0007669"/>
    <property type="project" value="UniProtKB-UniPathway"/>
</dbReference>
<evidence type="ECO:0000256" key="8">
    <source>
        <dbReference type="ARBA" id="ARBA00022679"/>
    </source>
</evidence>
<dbReference type="EMBL" id="KV453847">
    <property type="protein sequence ID" value="ODV87935.1"/>
    <property type="molecule type" value="Genomic_DNA"/>
</dbReference>
<keyword evidence="10" id="KW-0067">ATP-binding</keyword>
<evidence type="ECO:0000256" key="9">
    <source>
        <dbReference type="ARBA" id="ARBA00022741"/>
    </source>
</evidence>
<gene>
    <name evidence="13" type="ORF">CANARDRAFT_228347</name>
</gene>
<dbReference type="GO" id="GO:0005739">
    <property type="term" value="C:mitochondrion"/>
    <property type="evidence" value="ECO:0007669"/>
    <property type="project" value="TreeGrafter"/>
</dbReference>
<keyword evidence="7" id="KW-0288">FMN</keyword>
<dbReference type="Gene3D" id="2.40.30.30">
    <property type="entry name" value="Riboflavin kinase-like"/>
    <property type="match status" value="1"/>
</dbReference>
<dbReference type="UniPathway" id="UPA00276">
    <property type="reaction ID" value="UER00406"/>
</dbReference>
<dbReference type="SUPFAM" id="SSF82114">
    <property type="entry name" value="Riboflavin kinase-like"/>
    <property type="match status" value="1"/>
</dbReference>
<dbReference type="AlphaFoldDB" id="A0A1E4T851"/>
<dbReference type="Pfam" id="PF01687">
    <property type="entry name" value="Flavokinase"/>
    <property type="match status" value="1"/>
</dbReference>
<comment type="function">
    <text evidence="1">Catalyzes the phosphorylation of riboflavin (vitamin B2) to form flavin mononucleotide (FMN) coenzyme.</text>
</comment>
<evidence type="ECO:0000313" key="13">
    <source>
        <dbReference type="EMBL" id="ODV87935.1"/>
    </source>
</evidence>
<dbReference type="Proteomes" id="UP000094801">
    <property type="component" value="Unassembled WGS sequence"/>
</dbReference>
<dbReference type="STRING" id="983967.A0A1E4T851"/>
<proteinExistence type="inferred from homology"/>
<dbReference type="GO" id="GO:0008531">
    <property type="term" value="F:riboflavin kinase activity"/>
    <property type="evidence" value="ECO:0007669"/>
    <property type="project" value="UniProtKB-EC"/>
</dbReference>
<dbReference type="EC" id="2.7.1.26" evidence="4"/>
<name>A0A1E4T851_9ASCO</name>